<name>A0ABW9E8C9_9BURK</name>
<dbReference type="Proteomes" id="UP001629392">
    <property type="component" value="Unassembled WGS sequence"/>
</dbReference>
<keyword evidence="2" id="KW-1185">Reference proteome</keyword>
<comment type="caution">
    <text evidence="1">The sequence shown here is derived from an EMBL/GenBank/DDBJ whole genome shotgun (WGS) entry which is preliminary data.</text>
</comment>
<gene>
    <name evidence="1" type="ORF">PQQ73_02005</name>
</gene>
<evidence type="ECO:0000313" key="1">
    <source>
        <dbReference type="EMBL" id="MFM0715097.1"/>
    </source>
</evidence>
<organism evidence="1 2">
    <name type="scientific">Paraburkholderia strydomiana</name>
    <dbReference type="NCBI Taxonomy" id="1245417"/>
    <lineage>
        <taxon>Bacteria</taxon>
        <taxon>Pseudomonadati</taxon>
        <taxon>Pseudomonadota</taxon>
        <taxon>Betaproteobacteria</taxon>
        <taxon>Burkholderiales</taxon>
        <taxon>Burkholderiaceae</taxon>
        <taxon>Paraburkholderia</taxon>
    </lineage>
</organism>
<dbReference type="EMBL" id="JAQQCL010000001">
    <property type="protein sequence ID" value="MFM0715097.1"/>
    <property type="molecule type" value="Genomic_DNA"/>
</dbReference>
<dbReference type="InterPro" id="IPR046653">
    <property type="entry name" value="DUF6765"/>
</dbReference>
<protein>
    <submittedName>
        <fullName evidence="1">Uncharacterized protein</fullName>
    </submittedName>
</protein>
<evidence type="ECO:0000313" key="2">
    <source>
        <dbReference type="Proteomes" id="UP001629392"/>
    </source>
</evidence>
<dbReference type="Pfam" id="PF20551">
    <property type="entry name" value="DUF6765"/>
    <property type="match status" value="1"/>
</dbReference>
<sequence length="425" mass="47904">MFMIGQVMPFGKANRSLPRRSANTDEASFFKAGLLSVVYSLLTRRPRIRPAAQSRTFAFIRRASGAPAMNIDFHYGVVYIAARVGGMTAGDALTVAHACQYVDDATTRGILRFKGGETFERFATAHKLFDYANTENDQNCLVWTPFHFLPAAEGETLEEKAICRPDSEVAREVVRRAIRQRDSETGLHRLGVTLHAYVDTWAHQGFAGIESPWNRVHLLEAQDCTRKGWFANLQLVAGHLLEHIEEDVLTLALPVGHGAALHYPDQPWARWHYIDGRNNFISRHNLPEFVEAADMACRAVRAYVAGREDFDIQPGLPEDVKETLTDLLDTNRHADDNHRLLAVCEWVKAGRIPGLKERIPAYIAKGRGSWKHQATGLEGDDDTGDRPVWTSTFEKSDYRRFHDAVKQHRFVTTQEILPAHGLRIA</sequence>
<proteinExistence type="predicted"/>
<accession>A0ABW9E8C9</accession>
<reference evidence="1 2" key="1">
    <citation type="journal article" date="2024" name="Chem. Sci.">
        <title>Discovery of megapolipeptins by genome mining of a Burkholderiales bacteria collection.</title>
        <authorList>
            <person name="Paulo B.S."/>
            <person name="Recchia M.J.J."/>
            <person name="Lee S."/>
            <person name="Fergusson C.H."/>
            <person name="Romanowski S.B."/>
            <person name="Hernandez A."/>
            <person name="Krull N."/>
            <person name="Liu D.Y."/>
            <person name="Cavanagh H."/>
            <person name="Bos A."/>
            <person name="Gray C.A."/>
            <person name="Murphy B.T."/>
            <person name="Linington R.G."/>
            <person name="Eustaquio A.S."/>
        </authorList>
    </citation>
    <scope>NUCLEOTIDE SEQUENCE [LARGE SCALE GENOMIC DNA]</scope>
    <source>
        <strain evidence="1 2">RL17-350-BIC-E</strain>
    </source>
</reference>